<gene>
    <name evidence="3" type="ORF">BST97_10860</name>
</gene>
<accession>A0A1W6MLG7</accession>
<dbReference type="STRING" id="331648.BST97_10860"/>
<organism evidence="3 4">
    <name type="scientific">Nonlabens spongiae</name>
    <dbReference type="NCBI Taxonomy" id="331648"/>
    <lineage>
        <taxon>Bacteria</taxon>
        <taxon>Pseudomonadati</taxon>
        <taxon>Bacteroidota</taxon>
        <taxon>Flavobacteriia</taxon>
        <taxon>Flavobacteriales</taxon>
        <taxon>Flavobacteriaceae</taxon>
        <taxon>Nonlabens</taxon>
    </lineage>
</organism>
<dbReference type="OrthoDB" id="1190494at2"/>
<evidence type="ECO:0000313" key="4">
    <source>
        <dbReference type="Proteomes" id="UP000193431"/>
    </source>
</evidence>
<dbReference type="InterPro" id="IPR037143">
    <property type="entry name" value="4-PPantetheinyl_Trfase_dom_sf"/>
</dbReference>
<name>A0A1W6MLG7_9FLAO</name>
<protein>
    <submittedName>
        <fullName evidence="3">4-phosphopantetheinyl transferase</fullName>
    </submittedName>
</protein>
<sequence>MPLYKTLNNRSNTAVYIWEIVESEAWLRTDIELSQNSMNRLLTMSSELHRRGFLSIRHLLREAGYADNDLYYSENGKPYLKDGRHISITHSFTFTGIVISDSPTGIDIEKQRDKIQRIAIKFIDHESQYLNAIEDPTRELTVIWGAKESMYKLYGTKGLGFKAHCKVDRFNIDQETIACSLHFEEDRLDFDGFFLEMKGFTMVYILPKDA</sequence>
<evidence type="ECO:0000259" key="2">
    <source>
        <dbReference type="Pfam" id="PF01648"/>
    </source>
</evidence>
<dbReference type="AlphaFoldDB" id="A0A1W6MLG7"/>
<dbReference type="GO" id="GO:0000287">
    <property type="term" value="F:magnesium ion binding"/>
    <property type="evidence" value="ECO:0007669"/>
    <property type="project" value="InterPro"/>
</dbReference>
<proteinExistence type="predicted"/>
<dbReference type="RefSeq" id="WP_085767249.1">
    <property type="nucleotide sequence ID" value="NZ_CP019344.1"/>
</dbReference>
<dbReference type="Gene3D" id="3.90.470.20">
    <property type="entry name" value="4'-phosphopantetheinyl transferase domain"/>
    <property type="match status" value="1"/>
</dbReference>
<reference evidence="3 4" key="1">
    <citation type="submission" date="2016-11" db="EMBL/GenBank/DDBJ databases">
        <title>Trade-off between light-utilization and light-protection in marine flavobacteria.</title>
        <authorList>
            <person name="Kumagai Y."/>
        </authorList>
    </citation>
    <scope>NUCLEOTIDE SEQUENCE [LARGE SCALE GENOMIC DNA]</scope>
    <source>
        <strain evidence="3 4">JCM 13191</strain>
    </source>
</reference>
<dbReference type="Proteomes" id="UP000193431">
    <property type="component" value="Chromosome"/>
</dbReference>
<dbReference type="SUPFAM" id="SSF56214">
    <property type="entry name" value="4'-phosphopantetheinyl transferase"/>
    <property type="match status" value="2"/>
</dbReference>
<dbReference type="GO" id="GO:0008897">
    <property type="term" value="F:holo-[acyl-carrier-protein] synthase activity"/>
    <property type="evidence" value="ECO:0007669"/>
    <property type="project" value="InterPro"/>
</dbReference>
<evidence type="ECO:0000256" key="1">
    <source>
        <dbReference type="ARBA" id="ARBA00022679"/>
    </source>
</evidence>
<keyword evidence="1 3" id="KW-0808">Transferase</keyword>
<keyword evidence="4" id="KW-1185">Reference proteome</keyword>
<dbReference type="EMBL" id="CP019344">
    <property type="protein sequence ID" value="ARN78445.1"/>
    <property type="molecule type" value="Genomic_DNA"/>
</dbReference>
<feature type="domain" description="4'-phosphopantetheinyl transferase" evidence="2">
    <location>
        <begin position="104"/>
        <end position="174"/>
    </location>
</feature>
<evidence type="ECO:0000313" key="3">
    <source>
        <dbReference type="EMBL" id="ARN78445.1"/>
    </source>
</evidence>
<dbReference type="Pfam" id="PF01648">
    <property type="entry name" value="ACPS"/>
    <property type="match status" value="1"/>
</dbReference>
<dbReference type="InterPro" id="IPR008278">
    <property type="entry name" value="4-PPantetheinyl_Trfase_dom"/>
</dbReference>